<dbReference type="EMBL" id="ANJA01001515">
    <property type="protein sequence ID" value="ETO76673.1"/>
    <property type="molecule type" value="Genomic_DNA"/>
</dbReference>
<name>A0A081ACR2_PHYNI</name>
<protein>
    <submittedName>
        <fullName evidence="1">Uncharacterized protein</fullName>
    </submittedName>
</protein>
<evidence type="ECO:0000313" key="2">
    <source>
        <dbReference type="Proteomes" id="UP000028582"/>
    </source>
</evidence>
<comment type="caution">
    <text evidence="1">The sequence shown here is derived from an EMBL/GenBank/DDBJ whole genome shotgun (WGS) entry which is preliminary data.</text>
</comment>
<proteinExistence type="predicted"/>
<accession>A0A081ACR2</accession>
<dbReference type="Proteomes" id="UP000028582">
    <property type="component" value="Unassembled WGS sequence"/>
</dbReference>
<dbReference type="AlphaFoldDB" id="A0A081ACR2"/>
<organism evidence="1 2">
    <name type="scientific">Phytophthora nicotianae P1976</name>
    <dbReference type="NCBI Taxonomy" id="1317066"/>
    <lineage>
        <taxon>Eukaryota</taxon>
        <taxon>Sar</taxon>
        <taxon>Stramenopiles</taxon>
        <taxon>Oomycota</taxon>
        <taxon>Peronosporomycetes</taxon>
        <taxon>Peronosporales</taxon>
        <taxon>Peronosporaceae</taxon>
        <taxon>Phytophthora</taxon>
    </lineage>
</organism>
<sequence>MSIMVIGDARDLKRLALTSFQQLRFLERDIFQLIHIVDQDLNFAIGSCCNFTLAYRVGPGLYCPGHTALSHDQRQTIKVASEQSVSVGLAADKISPTNSAIAKTLGREA</sequence>
<reference evidence="1 2" key="1">
    <citation type="submission" date="2013-11" db="EMBL/GenBank/DDBJ databases">
        <title>The Genome Sequence of Phytophthora parasitica P1976.</title>
        <authorList>
            <consortium name="The Broad Institute Genomics Platform"/>
            <person name="Russ C."/>
            <person name="Tyler B."/>
            <person name="Panabieres F."/>
            <person name="Shan W."/>
            <person name="Tripathy S."/>
            <person name="Grunwald N."/>
            <person name="Machado M."/>
            <person name="Johnson C.S."/>
            <person name="Walker B."/>
            <person name="Young S."/>
            <person name="Zeng Q."/>
            <person name="Gargeya S."/>
            <person name="Fitzgerald M."/>
            <person name="Haas B."/>
            <person name="Abouelleil A."/>
            <person name="Allen A.W."/>
            <person name="Alvarado L."/>
            <person name="Arachchi H.M."/>
            <person name="Berlin A.M."/>
            <person name="Chapman S.B."/>
            <person name="Gainer-Dewar J."/>
            <person name="Goldberg J."/>
            <person name="Griggs A."/>
            <person name="Gujja S."/>
            <person name="Hansen M."/>
            <person name="Howarth C."/>
            <person name="Imamovic A."/>
            <person name="Ireland A."/>
            <person name="Larimer J."/>
            <person name="McCowan C."/>
            <person name="Murphy C."/>
            <person name="Pearson M."/>
            <person name="Poon T.W."/>
            <person name="Priest M."/>
            <person name="Roberts A."/>
            <person name="Saif S."/>
            <person name="Shea T."/>
            <person name="Sisk P."/>
            <person name="Sykes S."/>
            <person name="Wortman J."/>
            <person name="Nusbaum C."/>
            <person name="Birren B."/>
        </authorList>
    </citation>
    <scope>NUCLEOTIDE SEQUENCE [LARGE SCALE GENOMIC DNA]</scope>
    <source>
        <strain evidence="1 2">P1976</strain>
    </source>
</reference>
<gene>
    <name evidence="1" type="ORF">F444_07966</name>
</gene>
<evidence type="ECO:0000313" key="1">
    <source>
        <dbReference type="EMBL" id="ETO76673.1"/>
    </source>
</evidence>